<proteinExistence type="predicted"/>
<evidence type="ECO:0000313" key="6">
    <source>
        <dbReference type="Proteomes" id="UP001345963"/>
    </source>
</evidence>
<accession>A0ABU7A7F8</accession>
<dbReference type="PROSITE" id="PS51854">
    <property type="entry name" value="CSPG"/>
    <property type="match status" value="2"/>
</dbReference>
<organism evidence="5 6">
    <name type="scientific">Ataeniobius toweri</name>
    <dbReference type="NCBI Taxonomy" id="208326"/>
    <lineage>
        <taxon>Eukaryota</taxon>
        <taxon>Metazoa</taxon>
        <taxon>Chordata</taxon>
        <taxon>Craniata</taxon>
        <taxon>Vertebrata</taxon>
        <taxon>Euteleostomi</taxon>
        <taxon>Actinopterygii</taxon>
        <taxon>Neopterygii</taxon>
        <taxon>Teleostei</taxon>
        <taxon>Neoteleostei</taxon>
        <taxon>Acanthomorphata</taxon>
        <taxon>Ovalentaria</taxon>
        <taxon>Atherinomorphae</taxon>
        <taxon>Cyprinodontiformes</taxon>
        <taxon>Goodeidae</taxon>
        <taxon>Ataeniobius</taxon>
    </lineage>
</organism>
<dbReference type="Proteomes" id="UP001345963">
    <property type="component" value="Unassembled WGS sequence"/>
</dbReference>
<evidence type="ECO:0000256" key="3">
    <source>
        <dbReference type="ARBA" id="ARBA00023180"/>
    </source>
</evidence>
<dbReference type="PANTHER" id="PTHR45739:SF3">
    <property type="entry name" value="FRAS-RELATED EXTRACELLULAR MATRIX PROTEIN 1B PRECURSOR"/>
    <property type="match status" value="1"/>
</dbReference>
<feature type="repeat" description="CSPG" evidence="4">
    <location>
        <begin position="13"/>
        <end position="105"/>
    </location>
</feature>
<evidence type="ECO:0000256" key="4">
    <source>
        <dbReference type="PROSITE-ProRule" id="PRU01201"/>
    </source>
</evidence>
<name>A0ABU7A7F8_9TELE</name>
<keyword evidence="1" id="KW-0732">Signal</keyword>
<keyword evidence="3" id="KW-0325">Glycoprotein</keyword>
<keyword evidence="2" id="KW-0677">Repeat</keyword>
<dbReference type="Pfam" id="PF16184">
    <property type="entry name" value="Cadherin_3"/>
    <property type="match status" value="2"/>
</dbReference>
<comment type="caution">
    <text evidence="5">The sequence shown here is derived from an EMBL/GenBank/DDBJ whole genome shotgun (WGS) entry which is preliminary data.</text>
</comment>
<evidence type="ECO:0000256" key="2">
    <source>
        <dbReference type="ARBA" id="ARBA00022737"/>
    </source>
</evidence>
<reference evidence="5 6" key="1">
    <citation type="submission" date="2021-07" db="EMBL/GenBank/DDBJ databases">
        <authorList>
            <person name="Palmer J.M."/>
        </authorList>
    </citation>
    <scope>NUCLEOTIDE SEQUENCE [LARGE SCALE GENOMIC DNA]</scope>
    <source>
        <strain evidence="5 6">AT_MEX2019</strain>
        <tissue evidence="5">Muscle</tissue>
    </source>
</reference>
<dbReference type="EMBL" id="JAHUTI010003926">
    <property type="protein sequence ID" value="MED6233898.1"/>
    <property type="molecule type" value="Genomic_DNA"/>
</dbReference>
<dbReference type="InterPro" id="IPR051561">
    <property type="entry name" value="FRAS1_ECM"/>
</dbReference>
<evidence type="ECO:0000313" key="5">
    <source>
        <dbReference type="EMBL" id="MED6233898.1"/>
    </source>
</evidence>
<evidence type="ECO:0000256" key="1">
    <source>
        <dbReference type="ARBA" id="ARBA00022729"/>
    </source>
</evidence>
<keyword evidence="6" id="KW-1185">Reference proteome</keyword>
<gene>
    <name evidence="5" type="ORF">ATANTOWER_018840</name>
</gene>
<dbReference type="PANTHER" id="PTHR45739">
    <property type="entry name" value="MATRIX PROTEIN, PUTATIVE-RELATED"/>
    <property type="match status" value="1"/>
</dbReference>
<feature type="repeat" description="CSPG" evidence="4">
    <location>
        <begin position="140"/>
        <end position="233"/>
    </location>
</feature>
<protein>
    <submittedName>
        <fullName evidence="5">Uncharacterized protein</fullName>
    </submittedName>
</protein>
<dbReference type="InterPro" id="IPR039005">
    <property type="entry name" value="CSPG_rpt"/>
</dbReference>
<sequence length="293" mass="32639">MLLFTIEHGDRIPPTLKINAGLHLQDRSTATITPDLLQLTDLDTTTSNLTYLITLLPRYGKLLLKGTGLPSPPRFFQTDIDHLDLAYQHNPGSPAELDQFYFLPSDGTNKGYLEFGQLREEPAVFNIQVEKVDRISPSLSHTESPSTIVDLGAGRYGIFITSRHLQGSDPDSPLEQLEFFIIRPPQFGFLENAATGASISRRFTQQDLDQRSVLYILPVDVNVTADSFQFRLVDPAGNQAPPLMLELFWSRVQLLASCYRTCETSGSLQIQIQRSGRSVDPAYVSIQVSLDLG</sequence>